<organism evidence="3 4">
    <name type="scientific">Paramicrobacterium agarici</name>
    <dbReference type="NCBI Taxonomy" id="630514"/>
    <lineage>
        <taxon>Bacteria</taxon>
        <taxon>Bacillati</taxon>
        <taxon>Actinomycetota</taxon>
        <taxon>Actinomycetes</taxon>
        <taxon>Micrococcales</taxon>
        <taxon>Microbacteriaceae</taxon>
        <taxon>Paramicrobacterium</taxon>
    </lineage>
</organism>
<reference evidence="3 4" key="1">
    <citation type="submission" date="2017-10" db="EMBL/GenBank/DDBJ databases">
        <title>Sequencing the genomes of 1000 actinobacteria strains.</title>
        <authorList>
            <person name="Klenk H.-P."/>
        </authorList>
    </citation>
    <scope>NUCLEOTIDE SEQUENCE [LARGE SCALE GENOMIC DNA]</scope>
    <source>
        <strain evidence="3 4">DSM 21798</strain>
    </source>
</reference>
<dbReference type="InterPro" id="IPR036938">
    <property type="entry name" value="PAP2/HPO_sf"/>
</dbReference>
<name>A0A2A9DWS9_9MICO</name>
<dbReference type="Proteomes" id="UP000221369">
    <property type="component" value="Unassembled WGS sequence"/>
</dbReference>
<keyword evidence="1" id="KW-0812">Transmembrane</keyword>
<feature type="transmembrane region" description="Helical" evidence="1">
    <location>
        <begin position="245"/>
        <end position="269"/>
    </location>
</feature>
<dbReference type="EMBL" id="PDJE01000001">
    <property type="protein sequence ID" value="PFG30452.1"/>
    <property type="molecule type" value="Genomic_DNA"/>
</dbReference>
<protein>
    <submittedName>
        <fullName evidence="3">PAP2 superfamily protein</fullName>
    </submittedName>
</protein>
<feature type="transmembrane region" description="Helical" evidence="1">
    <location>
        <begin position="97"/>
        <end position="114"/>
    </location>
</feature>
<feature type="transmembrane region" description="Helical" evidence="1">
    <location>
        <begin position="188"/>
        <end position="207"/>
    </location>
</feature>
<feature type="transmembrane region" description="Helical" evidence="1">
    <location>
        <begin position="72"/>
        <end position="90"/>
    </location>
</feature>
<evidence type="ECO:0000313" key="4">
    <source>
        <dbReference type="Proteomes" id="UP000221369"/>
    </source>
</evidence>
<evidence type="ECO:0000259" key="2">
    <source>
        <dbReference type="Pfam" id="PF01569"/>
    </source>
</evidence>
<feature type="transmembrane region" description="Helical" evidence="1">
    <location>
        <begin position="20"/>
        <end position="40"/>
    </location>
</feature>
<gene>
    <name evidence="3" type="ORF">ATJ78_1381</name>
</gene>
<evidence type="ECO:0000256" key="1">
    <source>
        <dbReference type="SAM" id="Phobius"/>
    </source>
</evidence>
<feature type="transmembrane region" description="Helical" evidence="1">
    <location>
        <begin position="160"/>
        <end position="182"/>
    </location>
</feature>
<keyword evidence="4" id="KW-1185">Reference proteome</keyword>
<feature type="domain" description="Phosphatidic acid phosphatase type 2/haloperoxidase" evidence="2">
    <location>
        <begin position="107"/>
        <end position="207"/>
    </location>
</feature>
<dbReference type="Pfam" id="PF01569">
    <property type="entry name" value="PAP2"/>
    <property type="match status" value="1"/>
</dbReference>
<dbReference type="SUPFAM" id="SSF48317">
    <property type="entry name" value="Acid phosphatase/Vanadium-dependent haloperoxidase"/>
    <property type="match status" value="1"/>
</dbReference>
<evidence type="ECO:0000313" key="3">
    <source>
        <dbReference type="EMBL" id="PFG30452.1"/>
    </source>
</evidence>
<feature type="transmembrane region" description="Helical" evidence="1">
    <location>
        <begin position="219"/>
        <end position="239"/>
    </location>
</feature>
<proteinExistence type="predicted"/>
<comment type="caution">
    <text evidence="3">The sequence shown here is derived from an EMBL/GenBank/DDBJ whole genome shotgun (WGS) entry which is preliminary data.</text>
</comment>
<accession>A0A2A9DWS9</accession>
<sequence length="282" mass="29122">MRSLLAADRRRDLQRHLRRAAGWSISFALAFALVFVAAVLTPAGQYTDAFSLGVFDWLPPSADLAFARARSLTPYALGVAAAILGIVGACRGLATDAAVGASAIVGAYAASSILKHLVLERPYFGDFGYSVNTYPSGHVVVSALAGIMVVRMLRGRNIRLVAVCCVVAAVTLVGIASVTTLAHRPSDVLGGIALAGIVAPWAARMRVASLRQLRTLAHGPAGAIAAVTLGLIALAPLAGAVAGTIASFATATLAGTWLVVWVATANPVTPRLRPQGRQRPEA</sequence>
<dbReference type="RefSeq" id="WP_098406911.1">
    <property type="nucleotide sequence ID" value="NZ_PDJE01000001.1"/>
</dbReference>
<feature type="transmembrane region" description="Helical" evidence="1">
    <location>
        <begin position="134"/>
        <end position="153"/>
    </location>
</feature>
<dbReference type="AlphaFoldDB" id="A0A2A9DWS9"/>
<keyword evidence="1" id="KW-0472">Membrane</keyword>
<dbReference type="InterPro" id="IPR000326">
    <property type="entry name" value="PAP2/HPO"/>
</dbReference>
<dbReference type="Gene3D" id="1.20.144.10">
    <property type="entry name" value="Phosphatidic acid phosphatase type 2/haloperoxidase"/>
    <property type="match status" value="1"/>
</dbReference>
<keyword evidence="1" id="KW-1133">Transmembrane helix</keyword>